<dbReference type="EMBL" id="OX451737">
    <property type="protein sequence ID" value="CAI8595879.1"/>
    <property type="molecule type" value="Genomic_DNA"/>
</dbReference>
<dbReference type="InterPro" id="IPR042197">
    <property type="entry name" value="Apaf_helical"/>
</dbReference>
<accession>A0AAV0ZDX8</accession>
<evidence type="ECO:0000256" key="5">
    <source>
        <dbReference type="ARBA" id="ARBA00022821"/>
    </source>
</evidence>
<feature type="domain" description="Disease resistance protein At4g27190-like leucine-rich repeats" evidence="8">
    <location>
        <begin position="835"/>
        <end position="946"/>
    </location>
</feature>
<dbReference type="AlphaFoldDB" id="A0AAV0ZDX8"/>
<dbReference type="SUPFAM" id="SSF52540">
    <property type="entry name" value="P-loop containing nucleoside triphosphate hydrolases"/>
    <property type="match status" value="1"/>
</dbReference>
<keyword evidence="4" id="KW-0547">Nucleotide-binding</keyword>
<keyword evidence="6" id="KW-0067">ATP-binding</keyword>
<organism evidence="9 10">
    <name type="scientific">Vicia faba</name>
    <name type="common">Broad bean</name>
    <name type="synonym">Faba vulgaris</name>
    <dbReference type="NCBI Taxonomy" id="3906"/>
    <lineage>
        <taxon>Eukaryota</taxon>
        <taxon>Viridiplantae</taxon>
        <taxon>Streptophyta</taxon>
        <taxon>Embryophyta</taxon>
        <taxon>Tracheophyta</taxon>
        <taxon>Spermatophyta</taxon>
        <taxon>Magnoliopsida</taxon>
        <taxon>eudicotyledons</taxon>
        <taxon>Gunneridae</taxon>
        <taxon>Pentapetalae</taxon>
        <taxon>rosids</taxon>
        <taxon>fabids</taxon>
        <taxon>Fabales</taxon>
        <taxon>Fabaceae</taxon>
        <taxon>Papilionoideae</taxon>
        <taxon>50 kb inversion clade</taxon>
        <taxon>NPAAA clade</taxon>
        <taxon>Hologalegina</taxon>
        <taxon>IRL clade</taxon>
        <taxon>Fabeae</taxon>
        <taxon>Vicia</taxon>
    </lineage>
</organism>
<evidence type="ECO:0000256" key="3">
    <source>
        <dbReference type="ARBA" id="ARBA00022737"/>
    </source>
</evidence>
<dbReference type="Gene3D" id="1.10.8.430">
    <property type="entry name" value="Helical domain of apoptotic protease-activating factors"/>
    <property type="match status" value="1"/>
</dbReference>
<dbReference type="GO" id="GO:0043531">
    <property type="term" value="F:ADP binding"/>
    <property type="evidence" value="ECO:0007669"/>
    <property type="project" value="InterPro"/>
</dbReference>
<dbReference type="Pfam" id="PF23247">
    <property type="entry name" value="LRR_RPS2"/>
    <property type="match status" value="2"/>
</dbReference>
<evidence type="ECO:0000256" key="2">
    <source>
        <dbReference type="ARBA" id="ARBA00022614"/>
    </source>
</evidence>
<dbReference type="InterPro" id="IPR057135">
    <property type="entry name" value="At4g27190-like_LRR"/>
</dbReference>
<reference evidence="9 10" key="1">
    <citation type="submission" date="2023-01" db="EMBL/GenBank/DDBJ databases">
        <authorList>
            <person name="Kreplak J."/>
        </authorList>
    </citation>
    <scope>NUCLEOTIDE SEQUENCE [LARGE SCALE GENOMIC DNA]</scope>
</reference>
<evidence type="ECO:0000313" key="9">
    <source>
        <dbReference type="EMBL" id="CAI8595879.1"/>
    </source>
</evidence>
<protein>
    <recommendedName>
        <fullName evidence="11">NB-ARC domain-containing protein</fullName>
    </recommendedName>
</protein>
<keyword evidence="5" id="KW-0611">Plant defense</keyword>
<evidence type="ECO:0000259" key="8">
    <source>
        <dbReference type="Pfam" id="PF23247"/>
    </source>
</evidence>
<dbReference type="Proteomes" id="UP001157006">
    <property type="component" value="Chromosome 2"/>
</dbReference>
<dbReference type="Pfam" id="PF00931">
    <property type="entry name" value="NB-ARC"/>
    <property type="match status" value="1"/>
</dbReference>
<proteinExistence type="inferred from homology"/>
<evidence type="ECO:0000259" key="7">
    <source>
        <dbReference type="Pfam" id="PF00931"/>
    </source>
</evidence>
<evidence type="ECO:0000256" key="4">
    <source>
        <dbReference type="ARBA" id="ARBA00022741"/>
    </source>
</evidence>
<name>A0AAV0ZDX8_VICFA</name>
<keyword evidence="2" id="KW-0433">Leucine-rich repeat</keyword>
<sequence>MHSKVIYNHIARDGWHWKNNINQKSWKRTKRICTITHVIDVKMSFTPNIKKIQDDIAQPLEMEWYCKDSERSRKLLTRLSSGENDEKILLIMDDVWDQDLRLDFDLIGIPKEENLKGCKVLITTQSTQIFTGMHRSKMIQLELLTEEEAWAMFKTYAGIGISSLSKKLIEKSRKISKECKQLLIAVAVMTKNLKGQHPNKWDDTLRSLSKHVAVDDVDEEKVGVYKCFKSSYDYIWDKKAKRLFLLSSLFPLDKDIPIEILTRLSFGTSLFEEAYDIYNNARSKVYEIKNNLINSCLLLRVNDEHVRMHNLVHEVAQWIAKNEIQCVNLSNKDQKSSLERQTNIKYLFCTGKDKDLFSCQIDGSKLEILIVDMEREEYPKCVEFMYSFFEKIVELQVLYVLGHEKRDLSLPQSIRSLAVIRSILIDGVDLGDIFVLGNLQSLETLDLDKCKINELPKEIAKFKNFRLLNMVRCVIRRVIHLRYRIGKKWEWSRDSWLLSKCVAFTDHNCFLSKETYKYCMQTSDALQLNGISIKEGWRNLMPEIVDIPQGMNVLVELRISEISQLQCLIDANDFQDPKVLSKLVVLELDKMKILEVLFKGSLSSDSLMLLEELSIFKCEMLQRLSNFKLNLCKLKKVVLFECPRLVNLSSLLTSLNLRLLEKLEIRDCEKLTSIIIDGRGENELREEIDNNDNDNKKYVSMFPELKNLVIEGCHLVESILPLLSSRDLPELETLKIKECNELKYIFRKCQHVEKGSLKHILLWQFPKLKEISVKNCLQLEYIFGHYIDDDHQNYNGIHLDLPALECLNLQLQLKKCSLDNAIMKFLHTWEHAQCLPLQSNIMRNVKEMTLSGFEYIIVDIGDDESGVNNLVNVFPKLKRLYVRDCKQFKYIFGHYTERHRYDNEIHLHLPTLQSLELCNLPCLVAICPKRYCTTFSSLKDLKIVECFMDNKIMQELDKEQPTSQQGLKTQQDTLEEINTKDKPSQELSGSMEHCIALKSLFVDPENSFYLQNLTQIIIVGRALRRSVLHPLRVKPLSFTLSAVFFVTPSNCHAVFVVHVVVRSSFAVQLPFVVVYSENSSNNNNLLRDLYFVKTGERVVSRVLSATNEEGRVKGENSIEHVTYEEDAIDADDNDERLTKSSNASDKAFEVLLTMQGK</sequence>
<dbReference type="GO" id="GO:0005524">
    <property type="term" value="F:ATP binding"/>
    <property type="evidence" value="ECO:0007669"/>
    <property type="project" value="UniProtKB-KW"/>
</dbReference>
<dbReference type="Gene3D" id="1.10.10.10">
    <property type="entry name" value="Winged helix-like DNA-binding domain superfamily/Winged helix DNA-binding domain"/>
    <property type="match status" value="1"/>
</dbReference>
<dbReference type="InterPro" id="IPR036388">
    <property type="entry name" value="WH-like_DNA-bd_sf"/>
</dbReference>
<dbReference type="InterPro" id="IPR002182">
    <property type="entry name" value="NB-ARC"/>
</dbReference>
<keyword evidence="3" id="KW-0677">Repeat</keyword>
<keyword evidence="10" id="KW-1185">Reference proteome</keyword>
<evidence type="ECO:0000256" key="1">
    <source>
        <dbReference type="ARBA" id="ARBA00008894"/>
    </source>
</evidence>
<dbReference type="Gene3D" id="3.80.10.10">
    <property type="entry name" value="Ribonuclease Inhibitor"/>
    <property type="match status" value="2"/>
</dbReference>
<dbReference type="Gene3D" id="3.40.50.300">
    <property type="entry name" value="P-loop containing nucleotide triphosphate hydrolases"/>
    <property type="match status" value="1"/>
</dbReference>
<dbReference type="InterPro" id="IPR032675">
    <property type="entry name" value="LRR_dom_sf"/>
</dbReference>
<dbReference type="GO" id="GO:0006952">
    <property type="term" value="P:defense response"/>
    <property type="evidence" value="ECO:0007669"/>
    <property type="project" value="UniProtKB-KW"/>
</dbReference>
<feature type="domain" description="NB-ARC" evidence="7">
    <location>
        <begin position="37"/>
        <end position="157"/>
    </location>
</feature>
<dbReference type="PANTHER" id="PTHR33463">
    <property type="entry name" value="NB-ARC DOMAIN-CONTAINING PROTEIN-RELATED"/>
    <property type="match status" value="1"/>
</dbReference>
<dbReference type="SUPFAM" id="SSF52058">
    <property type="entry name" value="L domain-like"/>
    <property type="match status" value="1"/>
</dbReference>
<dbReference type="PANTHER" id="PTHR33463:SF105">
    <property type="entry name" value="AND NB-ARC DOMAIN DISEASE RESISTANCE PROTEIN, PUTATIVE-RELATED"/>
    <property type="match status" value="1"/>
</dbReference>
<evidence type="ECO:0008006" key="11">
    <source>
        <dbReference type="Google" id="ProtNLM"/>
    </source>
</evidence>
<evidence type="ECO:0000256" key="6">
    <source>
        <dbReference type="ARBA" id="ARBA00022840"/>
    </source>
</evidence>
<dbReference type="InterPro" id="IPR050905">
    <property type="entry name" value="Plant_NBS-LRR"/>
</dbReference>
<comment type="similarity">
    <text evidence="1">Belongs to the disease resistance NB-LRR family.</text>
</comment>
<dbReference type="InterPro" id="IPR027417">
    <property type="entry name" value="P-loop_NTPase"/>
</dbReference>
<gene>
    <name evidence="9" type="ORF">VFH_II006680</name>
</gene>
<feature type="domain" description="Disease resistance protein At4g27190-like leucine-rich repeats" evidence="8">
    <location>
        <begin position="699"/>
        <end position="769"/>
    </location>
</feature>
<evidence type="ECO:0000313" key="10">
    <source>
        <dbReference type="Proteomes" id="UP001157006"/>
    </source>
</evidence>